<evidence type="ECO:0000313" key="3">
    <source>
        <dbReference type="Proteomes" id="UP001266305"/>
    </source>
</evidence>
<evidence type="ECO:0000313" key="2">
    <source>
        <dbReference type="EMBL" id="KAK2082516.1"/>
    </source>
</evidence>
<dbReference type="EMBL" id="JASSZA010000031">
    <property type="protein sequence ID" value="KAK2082516.1"/>
    <property type="molecule type" value="Genomic_DNA"/>
</dbReference>
<sequence length="156" mass="16784">MPGISIPSATQSRSDTGTHPESGDSRVAHTARTVTAHTAPSLPPAAPRHASRQMTTHPAFKRRPPHNAEDAAFITVKHSRDSGERGPQQASGAPSPPCGPADASTLTTKRKPRLHRNETKRYSRATTAQAWRAGGVPYTPRHTPLRSLEETFTQGT</sequence>
<keyword evidence="3" id="KW-1185">Reference proteome</keyword>
<organism evidence="2 3">
    <name type="scientific">Saguinus oedipus</name>
    <name type="common">Cotton-top tamarin</name>
    <name type="synonym">Oedipomidas oedipus</name>
    <dbReference type="NCBI Taxonomy" id="9490"/>
    <lineage>
        <taxon>Eukaryota</taxon>
        <taxon>Metazoa</taxon>
        <taxon>Chordata</taxon>
        <taxon>Craniata</taxon>
        <taxon>Vertebrata</taxon>
        <taxon>Euteleostomi</taxon>
        <taxon>Mammalia</taxon>
        <taxon>Eutheria</taxon>
        <taxon>Euarchontoglires</taxon>
        <taxon>Primates</taxon>
        <taxon>Haplorrhini</taxon>
        <taxon>Platyrrhini</taxon>
        <taxon>Cebidae</taxon>
        <taxon>Callitrichinae</taxon>
        <taxon>Saguinus</taxon>
    </lineage>
</organism>
<feature type="compositionally biased region" description="Low complexity" evidence="1">
    <location>
        <begin position="28"/>
        <end position="39"/>
    </location>
</feature>
<proteinExistence type="predicted"/>
<gene>
    <name evidence="2" type="ORF">P7K49_040824</name>
</gene>
<evidence type="ECO:0000256" key="1">
    <source>
        <dbReference type="SAM" id="MobiDB-lite"/>
    </source>
</evidence>
<reference evidence="2 3" key="1">
    <citation type="submission" date="2023-05" db="EMBL/GenBank/DDBJ databases">
        <title>B98-5 Cell Line De Novo Hybrid Assembly: An Optical Mapping Approach.</title>
        <authorList>
            <person name="Kananen K."/>
            <person name="Auerbach J.A."/>
            <person name="Kautto E."/>
            <person name="Blachly J.S."/>
        </authorList>
    </citation>
    <scope>NUCLEOTIDE SEQUENCE [LARGE SCALE GENOMIC DNA]</scope>
    <source>
        <strain evidence="2">B95-8</strain>
        <tissue evidence="2">Cell line</tissue>
    </source>
</reference>
<protein>
    <submittedName>
        <fullName evidence="2">Uncharacterized protein</fullName>
    </submittedName>
</protein>
<accession>A0ABQ9TCU7</accession>
<name>A0ABQ9TCU7_SAGOE</name>
<feature type="region of interest" description="Disordered" evidence="1">
    <location>
        <begin position="1"/>
        <end position="156"/>
    </location>
</feature>
<dbReference type="Proteomes" id="UP001266305">
    <property type="component" value="Unassembled WGS sequence"/>
</dbReference>
<feature type="compositionally biased region" description="Basic and acidic residues" evidence="1">
    <location>
        <begin position="16"/>
        <end position="27"/>
    </location>
</feature>
<comment type="caution">
    <text evidence="2">The sequence shown here is derived from an EMBL/GenBank/DDBJ whole genome shotgun (WGS) entry which is preliminary data.</text>
</comment>